<dbReference type="EMBL" id="CP001841">
    <property type="protein sequence ID" value="AEF83378.1"/>
    <property type="molecule type" value="Genomic_DNA"/>
</dbReference>
<reference evidence="2 3" key="2">
    <citation type="journal article" date="2011" name="ISME J.">
        <title>RNA-seq reveals cooperative metabolic interactions between two termite-gut spirochete species in co-culture.</title>
        <authorList>
            <person name="Rosenthal A.Z."/>
            <person name="Matson E.G."/>
            <person name="Eldar A."/>
            <person name="Leadbetter J.R."/>
        </authorList>
    </citation>
    <scope>NUCLEOTIDE SEQUENCE [LARGE SCALE GENOMIC DNA]</scope>
    <source>
        <strain evidence="3">ATCC BAA-888 / DSM 13862 / ZAS-9</strain>
    </source>
</reference>
<name>F5YDL5_LEAAZ</name>
<keyword evidence="3" id="KW-1185">Reference proteome</keyword>
<dbReference type="RefSeq" id="WP_015711625.1">
    <property type="nucleotide sequence ID" value="NC_015577.1"/>
</dbReference>
<dbReference type="PROSITE" id="PS51257">
    <property type="entry name" value="PROKAR_LIPOPROTEIN"/>
    <property type="match status" value="1"/>
</dbReference>
<feature type="signal peptide" evidence="1">
    <location>
        <begin position="1"/>
        <end position="24"/>
    </location>
</feature>
<accession>F5YDL5</accession>
<gene>
    <name evidence="2" type="ordered locus">TREAZ_0307</name>
</gene>
<evidence type="ECO:0000313" key="2">
    <source>
        <dbReference type="EMBL" id="AEF83378.1"/>
    </source>
</evidence>
<evidence type="ECO:0000313" key="3">
    <source>
        <dbReference type="Proteomes" id="UP000009222"/>
    </source>
</evidence>
<keyword evidence="2" id="KW-0449">Lipoprotein</keyword>
<protein>
    <submittedName>
        <fullName evidence="2">Putative lipoprotein</fullName>
    </submittedName>
</protein>
<dbReference type="InParanoid" id="F5YDL5"/>
<dbReference type="KEGG" id="taz:TREAZ_0307"/>
<sequence length="316" mass="35454">MKKVRCVSVISVVMLALVLIGSCSTPLDDDKEVEKGTATIAVYNNYFYNWYDHGKYTVAVEKGQKLPALSNPPVIEGLAFKGWTKNLNDMGEKGFRELYNFNDTVEGDFALYALHENYVSLDSADSSYFTLEKMYDRLSKIVSWSWLNTNESSFHPNYYYNPSGNKDANNGNRIHINFTKYGSDYYLSVDLTAKLLKPLDLSFGTYNFVGNDTIRIGFSTAINSDVVKNGGYLQIPLKLDRYLGDIEPNWDSFVLLDGESPVQVGHYTNAFAQGLYAKLAERGLNTLNFSGYGHEKLTIYDGTGYIGSFSYSLTGL</sequence>
<evidence type="ECO:0000256" key="1">
    <source>
        <dbReference type="SAM" id="SignalP"/>
    </source>
</evidence>
<keyword evidence="1" id="KW-0732">Signal</keyword>
<organism evidence="2 3">
    <name type="scientific">Leadbettera azotonutricia (strain ATCC BAA-888 / DSM 13862 / ZAS-9)</name>
    <name type="common">Treponema azotonutricium</name>
    <dbReference type="NCBI Taxonomy" id="545695"/>
    <lineage>
        <taxon>Bacteria</taxon>
        <taxon>Pseudomonadati</taxon>
        <taxon>Spirochaetota</taxon>
        <taxon>Spirochaetia</taxon>
        <taxon>Spirochaetales</taxon>
        <taxon>Breznakiellaceae</taxon>
        <taxon>Leadbettera</taxon>
    </lineage>
</organism>
<dbReference type="HOGENOM" id="CLU_879805_0_0_12"/>
<dbReference type="Proteomes" id="UP000009222">
    <property type="component" value="Chromosome"/>
</dbReference>
<proteinExistence type="predicted"/>
<reference evidence="3" key="1">
    <citation type="submission" date="2009-12" db="EMBL/GenBank/DDBJ databases">
        <title>Complete sequence of Treponema azotonutricium strain ZAS-9.</title>
        <authorList>
            <person name="Tetu S.G."/>
            <person name="Matson E."/>
            <person name="Ren Q."/>
            <person name="Seshadri R."/>
            <person name="Elbourne L."/>
            <person name="Hassan K.A."/>
            <person name="Durkin A."/>
            <person name="Radune D."/>
            <person name="Mohamoud Y."/>
            <person name="Shay R."/>
            <person name="Jin S."/>
            <person name="Zhang X."/>
            <person name="Lucey K."/>
            <person name="Ballor N.R."/>
            <person name="Ottesen E."/>
            <person name="Rosenthal R."/>
            <person name="Allen A."/>
            <person name="Leadbetter J.R."/>
            <person name="Paulsen I.T."/>
        </authorList>
    </citation>
    <scope>NUCLEOTIDE SEQUENCE [LARGE SCALE GENOMIC DNA]</scope>
    <source>
        <strain evidence="3">ATCC BAA-888 / DSM 13862 / ZAS-9</strain>
    </source>
</reference>
<feature type="chain" id="PRO_5003331752" evidence="1">
    <location>
        <begin position="25"/>
        <end position="316"/>
    </location>
</feature>
<dbReference type="AlphaFoldDB" id="F5YDL5"/>